<sequence>MEQIETALKTEENVLTAFELIFGSSWSAWCCWMGVVLSKISNIYNAYLFVGNKCVKHYVNEKSLLQLYYSDKQDLKNECKLFKYDFYEKKFENGWTMVLIKEPFYAIEKKVSYSDSRLLIKKILSELYKDDKNIKKASCRINGIIGSALSHREAMTEEEIYNLLNIKLRRRDIVGFVFHREFEKFVYSKSIEKVCKK</sequence>
<dbReference type="AlphaFoldDB" id="A0A415LF30"/>
<evidence type="ECO:0000313" key="1">
    <source>
        <dbReference type="EMBL" id="RHL47121.1"/>
    </source>
</evidence>
<reference evidence="1 2" key="1">
    <citation type="submission" date="2018-08" db="EMBL/GenBank/DDBJ databases">
        <title>A genome reference for cultivated species of the human gut microbiota.</title>
        <authorList>
            <person name="Zou Y."/>
            <person name="Xue W."/>
            <person name="Luo G."/>
        </authorList>
    </citation>
    <scope>NUCLEOTIDE SEQUENCE [LARGE SCALE GENOMIC DNA]</scope>
    <source>
        <strain evidence="1 2">AF37-4</strain>
    </source>
</reference>
<dbReference type="EMBL" id="QROT01000002">
    <property type="protein sequence ID" value="RHL47121.1"/>
    <property type="molecule type" value="Genomic_DNA"/>
</dbReference>
<name>A0A415LF30_9FIRM</name>
<protein>
    <submittedName>
        <fullName evidence="1">Uncharacterized protein</fullName>
    </submittedName>
</protein>
<comment type="caution">
    <text evidence="1">The sequence shown here is derived from an EMBL/GenBank/DDBJ whole genome shotgun (WGS) entry which is preliminary data.</text>
</comment>
<gene>
    <name evidence="1" type="ORF">DW018_03080</name>
</gene>
<dbReference type="GeneID" id="66466215"/>
<dbReference type="Proteomes" id="UP000283314">
    <property type="component" value="Unassembled WGS sequence"/>
</dbReference>
<proteinExistence type="predicted"/>
<organism evidence="1 2">
    <name type="scientific">Eubacterium ventriosum</name>
    <dbReference type="NCBI Taxonomy" id="39496"/>
    <lineage>
        <taxon>Bacteria</taxon>
        <taxon>Bacillati</taxon>
        <taxon>Bacillota</taxon>
        <taxon>Clostridia</taxon>
        <taxon>Eubacteriales</taxon>
        <taxon>Eubacteriaceae</taxon>
        <taxon>Eubacterium</taxon>
    </lineage>
</organism>
<dbReference type="RefSeq" id="WP_118379331.1">
    <property type="nucleotide sequence ID" value="NZ_CABJDQ010000002.1"/>
</dbReference>
<evidence type="ECO:0000313" key="2">
    <source>
        <dbReference type="Proteomes" id="UP000283314"/>
    </source>
</evidence>
<accession>A0A415LF30</accession>